<protein>
    <submittedName>
        <fullName evidence="1">Uncharacterized protein</fullName>
    </submittedName>
</protein>
<reference evidence="1" key="1">
    <citation type="submission" date="2014-08" db="EMBL/GenBank/DDBJ databases">
        <authorList>
            <person name="Falentin Helene"/>
        </authorList>
    </citation>
    <scope>NUCLEOTIDE SEQUENCE</scope>
</reference>
<proteinExistence type="predicted"/>
<name>A0A0B7NZH5_PROFF</name>
<dbReference type="EMBL" id="LM676412">
    <property type="protein sequence ID" value="CEP26452.1"/>
    <property type="molecule type" value="Genomic_DNA"/>
</dbReference>
<accession>A0A0B7NZH5</accession>
<organism evidence="1">
    <name type="scientific">Propionibacterium freudenreichii subsp. freudenreichii</name>
    <dbReference type="NCBI Taxonomy" id="66712"/>
    <lineage>
        <taxon>Bacteria</taxon>
        <taxon>Bacillati</taxon>
        <taxon>Actinomycetota</taxon>
        <taxon>Actinomycetes</taxon>
        <taxon>Propionibacteriales</taxon>
        <taxon>Propionibacteriaceae</taxon>
        <taxon>Propionibacterium</taxon>
    </lineage>
</organism>
<gene>
    <name evidence="1" type="ORF">PFCIRM138_07625</name>
</gene>
<evidence type="ECO:0000313" key="1">
    <source>
        <dbReference type="EMBL" id="CEP26452.1"/>
    </source>
</evidence>
<dbReference type="AlphaFoldDB" id="A0A0B7NZH5"/>
<sequence>MNFEAFADLTQSQTLLVQCHQFIDLGGAQKGLSLPN</sequence>